<dbReference type="GO" id="GO:0004386">
    <property type="term" value="F:helicase activity"/>
    <property type="evidence" value="ECO:0007669"/>
    <property type="project" value="UniProtKB-KW"/>
</dbReference>
<keyword evidence="5" id="KW-1185">Reference proteome</keyword>
<evidence type="ECO:0000313" key="4">
    <source>
        <dbReference type="EMBL" id="CAL4760144.1"/>
    </source>
</evidence>
<organism evidence="2">
    <name type="scientific">Cladocopium goreaui</name>
    <dbReference type="NCBI Taxonomy" id="2562237"/>
    <lineage>
        <taxon>Eukaryota</taxon>
        <taxon>Sar</taxon>
        <taxon>Alveolata</taxon>
        <taxon>Dinophyceae</taxon>
        <taxon>Suessiales</taxon>
        <taxon>Symbiodiniaceae</taxon>
        <taxon>Cladocopium</taxon>
    </lineage>
</organism>
<protein>
    <submittedName>
        <fullName evidence="4">ATP-dependent DNA helicase</fullName>
    </submittedName>
</protein>
<evidence type="ECO:0000313" key="5">
    <source>
        <dbReference type="Proteomes" id="UP001152797"/>
    </source>
</evidence>
<gene>
    <name evidence="2" type="ORF">C1SCF055_LOCUS1377</name>
</gene>
<accession>A0A9P1FGD1</accession>
<proteinExistence type="predicted"/>
<evidence type="ECO:0000256" key="1">
    <source>
        <dbReference type="SAM" id="MobiDB-lite"/>
    </source>
</evidence>
<dbReference type="InterPro" id="IPR027417">
    <property type="entry name" value="P-loop_NTPase"/>
</dbReference>
<dbReference type="Gene3D" id="3.40.50.300">
    <property type="entry name" value="P-loop containing nucleotide triphosphate hydrolases"/>
    <property type="match status" value="1"/>
</dbReference>
<sequence>MSVPFHYTQLTSQEFLAYIQTSWLERFQQHCAARRLSSSRRTAERYALMTALDKEEDLEDDSAPPVIEGHEVDDDLLLQEELGNLERTQWLVDGEALHEAMFREQDWVKDTLQRVRDFVNGLGGVPDARIDLGIKGNAVSGLERKWTLTEAQRSLMLQKQYLAFCVGGGEEDDEMMADHVFQPLPETEDAFLVELNQRKVGPSDYASALLVEHSLNRQQILAIAPIAWVMERMWLNRSNPDNCIADGACKVRCNQCNCLWLGAGGSGKTSAYSKDGYVAGAPTHAAVRLLGPEAKTLHKWANVHKSSSLDRRSLRSAKSKGSPIEKKIEGIMAMLLDELSMVPADVYHAASLRFATVRQSRLMLDMGDYLKQWFGKVPIGVQVADFLQLRPTAQSSLCKWLDAPRATDPAAPQDQSDTEEPMENEATQRTSNASELGRIAFKESLQRVVHFAGSGVCIWTAACEHLEDELWEALESRVISREQLLSDSSLRARLLNAHWGGLAWEQVARLQHLRVAWEAQQRSTTLFLVQAIDRASGPTELTREQSLKAFSGCEHD</sequence>
<name>A0A9P1FGD1_9DINO</name>
<keyword evidence="4" id="KW-0378">Hydrolase</keyword>
<evidence type="ECO:0000313" key="3">
    <source>
        <dbReference type="EMBL" id="CAL1126207.1"/>
    </source>
</evidence>
<reference evidence="2" key="1">
    <citation type="submission" date="2022-10" db="EMBL/GenBank/DDBJ databases">
        <authorList>
            <person name="Chen Y."/>
            <person name="Dougan E. K."/>
            <person name="Chan C."/>
            <person name="Rhodes N."/>
            <person name="Thang M."/>
        </authorList>
    </citation>
    <scope>NUCLEOTIDE SEQUENCE</scope>
</reference>
<keyword evidence="4" id="KW-0067">ATP-binding</keyword>
<keyword evidence="4" id="KW-0347">Helicase</keyword>
<dbReference type="AlphaFoldDB" id="A0A9P1FGD1"/>
<feature type="region of interest" description="Disordered" evidence="1">
    <location>
        <begin position="404"/>
        <end position="432"/>
    </location>
</feature>
<dbReference type="EMBL" id="CAMXCT020000036">
    <property type="protein sequence ID" value="CAL1126207.1"/>
    <property type="molecule type" value="Genomic_DNA"/>
</dbReference>
<dbReference type="EMBL" id="CAMXCT030000036">
    <property type="protein sequence ID" value="CAL4760144.1"/>
    <property type="molecule type" value="Genomic_DNA"/>
</dbReference>
<reference evidence="3" key="2">
    <citation type="submission" date="2024-04" db="EMBL/GenBank/DDBJ databases">
        <authorList>
            <person name="Chen Y."/>
            <person name="Shah S."/>
            <person name="Dougan E. K."/>
            <person name="Thang M."/>
            <person name="Chan C."/>
        </authorList>
    </citation>
    <scope>NUCLEOTIDE SEQUENCE [LARGE SCALE GENOMIC DNA]</scope>
</reference>
<evidence type="ECO:0000313" key="2">
    <source>
        <dbReference type="EMBL" id="CAI3972832.1"/>
    </source>
</evidence>
<dbReference type="Proteomes" id="UP001152797">
    <property type="component" value="Unassembled WGS sequence"/>
</dbReference>
<keyword evidence="4" id="KW-0547">Nucleotide-binding</keyword>
<dbReference type="EMBL" id="CAMXCT010000036">
    <property type="protein sequence ID" value="CAI3972832.1"/>
    <property type="molecule type" value="Genomic_DNA"/>
</dbReference>
<comment type="caution">
    <text evidence="2">The sequence shown here is derived from an EMBL/GenBank/DDBJ whole genome shotgun (WGS) entry which is preliminary data.</text>
</comment>